<dbReference type="STRING" id="258515.SAMN05192585_12340"/>
<keyword evidence="3" id="KW-1185">Reference proteome</keyword>
<dbReference type="Proteomes" id="UP000199182">
    <property type="component" value="Unassembled WGS sequence"/>
</dbReference>
<dbReference type="OrthoDB" id="9807498at2"/>
<reference evidence="2 3" key="1">
    <citation type="submission" date="2016-10" db="EMBL/GenBank/DDBJ databases">
        <authorList>
            <person name="de Groot N.N."/>
        </authorList>
    </citation>
    <scope>NUCLEOTIDE SEQUENCE [LARGE SCALE GENOMIC DNA]</scope>
    <source>
        <strain evidence="2 3">CGMCC 1.5012</strain>
    </source>
</reference>
<evidence type="ECO:0000313" key="3">
    <source>
        <dbReference type="Proteomes" id="UP000199182"/>
    </source>
</evidence>
<dbReference type="GO" id="GO:0008233">
    <property type="term" value="F:peptidase activity"/>
    <property type="evidence" value="ECO:0007669"/>
    <property type="project" value="UniProtKB-KW"/>
</dbReference>
<feature type="domain" description="Peptidase U32 collagenase" evidence="1">
    <location>
        <begin position="308"/>
        <end position="414"/>
    </location>
</feature>
<dbReference type="GO" id="GO:0006508">
    <property type="term" value="P:proteolysis"/>
    <property type="evidence" value="ECO:0007669"/>
    <property type="project" value="UniProtKB-KW"/>
</dbReference>
<dbReference type="AlphaFoldDB" id="A0A1H0CIT4"/>
<protein>
    <submittedName>
        <fullName evidence="2">Putative protease</fullName>
    </submittedName>
</protein>
<accession>A0A1H0CIT4</accession>
<dbReference type="InterPro" id="IPR020988">
    <property type="entry name" value="Pept_U32_collagenase"/>
</dbReference>
<dbReference type="EMBL" id="FNID01000023">
    <property type="protein sequence ID" value="SDN57742.1"/>
    <property type="molecule type" value="Genomic_DNA"/>
</dbReference>
<evidence type="ECO:0000313" key="2">
    <source>
        <dbReference type="EMBL" id="SDN57742.1"/>
    </source>
</evidence>
<dbReference type="InterPro" id="IPR001539">
    <property type="entry name" value="Peptidase_U32"/>
</dbReference>
<name>A0A1H0CIT4_9FIRM</name>
<dbReference type="Pfam" id="PF12392">
    <property type="entry name" value="DUF3656"/>
    <property type="match status" value="1"/>
</dbReference>
<dbReference type="Pfam" id="PF01136">
    <property type="entry name" value="Peptidase_U32"/>
    <property type="match status" value="1"/>
</dbReference>
<organism evidence="2 3">
    <name type="scientific">Acetanaerobacterium elongatum</name>
    <dbReference type="NCBI Taxonomy" id="258515"/>
    <lineage>
        <taxon>Bacteria</taxon>
        <taxon>Bacillati</taxon>
        <taxon>Bacillota</taxon>
        <taxon>Clostridia</taxon>
        <taxon>Eubacteriales</taxon>
        <taxon>Oscillospiraceae</taxon>
        <taxon>Acetanaerobacterium</taxon>
    </lineage>
</organism>
<dbReference type="PANTHER" id="PTHR30217">
    <property type="entry name" value="PEPTIDASE U32 FAMILY"/>
    <property type="match status" value="1"/>
</dbReference>
<proteinExistence type="predicted"/>
<dbReference type="PROSITE" id="PS01276">
    <property type="entry name" value="PEPTIDASE_U32"/>
    <property type="match status" value="1"/>
</dbReference>
<dbReference type="PANTHER" id="PTHR30217:SF10">
    <property type="entry name" value="23S RRNA 5-HYDROXYCYTIDINE C2501 SYNTHASE"/>
    <property type="match status" value="1"/>
</dbReference>
<keyword evidence="2" id="KW-0645">Protease</keyword>
<gene>
    <name evidence="2" type="ORF">SAMN05192585_12340</name>
</gene>
<keyword evidence="2" id="KW-0378">Hydrolase</keyword>
<dbReference type="InterPro" id="IPR051454">
    <property type="entry name" value="RNA/ubiquinone_mod_enzymes"/>
</dbReference>
<evidence type="ECO:0000259" key="1">
    <source>
        <dbReference type="Pfam" id="PF12392"/>
    </source>
</evidence>
<sequence length="688" mass="74785">MKSIPEILAPAGGSEALTAAMLSGADAVYVGAKSFSARGAAENFTGEALADAVSQCHIRGMKLYLAVNTVVLDNELQEVTELIAHAAKIGVDALIVQDLGIARLAKEICPAMPLHASTQMSVHTPTGARFLYENGFTRVVLARELSLAQIQEIIAACPIETEVFVHGALCMSVSGQCYLSAMAGRRSGNRGLCAQPCRLPFSHKKGDTACGLSLKDLSIVKEINTLKDAGVTSVKIEGRMKRPEYVAAAVNACRCAREKTLTPDILDTLQAVFSRSGFTDAYLKGKPGEEMFGVRGKEDVTSAAPVLKELQRLYMKEPARVPIKLAYTQQAGRSVCLECVDEDNNRVAAYGDMLEPAINKPTDAERAKASILKLGGTPYYAETVKLDVDETLAVSVSQINALRRECTEKLTLLRAEPIPKQTFTPNLTFERRNQATRPTLRGRFRRFEQLFIGDCEKLEYIYLPADEILKHMDSLAPIKDKLIAELPRAMFGLEAALAEQLSRLKELGIHRLSVLNLGTIALGRQYDMSLHGGFPLNAANSIALAALAAAGVADTELSFETDLTRARALSGILKSGIVAYGRLPLMLTRNCPLKHHTDCAACGKKGGYMFDRLGNRFWVACSGAGSEVFNCHTLYLADRLEELHGLDFLTLMFTTEDSAEASAVIDEYRFGGTVPAEFTRGLYYRGVL</sequence>
<dbReference type="RefSeq" id="WP_092641161.1">
    <property type="nucleotide sequence ID" value="NZ_FNID01000023.1"/>
</dbReference>